<reference evidence="2 3" key="1">
    <citation type="submission" date="2011-09" db="EMBL/GenBank/DDBJ databases">
        <title>The Genome Sequence of Plasmodium vivax North Korean.</title>
        <authorList>
            <consortium name="The Broad Institute Genome Sequencing Platform"/>
            <consortium name="The Broad Institute Genome Sequencing Center for Infectious Disease"/>
            <person name="Neafsey D."/>
            <person name="Carlton J."/>
            <person name="Barnwell J."/>
            <person name="Collins W."/>
            <person name="Escalante A."/>
            <person name="Mullikin J."/>
            <person name="Saul A."/>
            <person name="Guigo R."/>
            <person name="Camara F."/>
            <person name="Young S.K."/>
            <person name="Zeng Q."/>
            <person name="Gargeya S."/>
            <person name="Fitzgerald M."/>
            <person name="Haas B."/>
            <person name="Abouelleil A."/>
            <person name="Alvarado L."/>
            <person name="Arachchi H.M."/>
            <person name="Berlin A."/>
            <person name="Brown A."/>
            <person name="Chapman S.B."/>
            <person name="Chen Z."/>
            <person name="Dunbar C."/>
            <person name="Freedman E."/>
            <person name="Gearin G."/>
            <person name="Gellesch M."/>
            <person name="Goldberg J."/>
            <person name="Griggs A."/>
            <person name="Gujja S."/>
            <person name="Heiman D."/>
            <person name="Howarth C."/>
            <person name="Larson L."/>
            <person name="Lui A."/>
            <person name="MacDonald P.J.P."/>
            <person name="Montmayeur A."/>
            <person name="Murphy C."/>
            <person name="Neiman D."/>
            <person name="Pearson M."/>
            <person name="Priest M."/>
            <person name="Roberts A."/>
            <person name="Saif S."/>
            <person name="Shea T."/>
            <person name="Shenoy N."/>
            <person name="Sisk P."/>
            <person name="Stolte C."/>
            <person name="Sykes S."/>
            <person name="Wortman J."/>
            <person name="Nusbaum C."/>
            <person name="Birren B."/>
        </authorList>
    </citation>
    <scope>NUCLEOTIDE SEQUENCE [LARGE SCALE GENOMIC DNA]</scope>
    <source>
        <strain evidence="2 3">North Korean</strain>
    </source>
</reference>
<protein>
    <recommendedName>
        <fullName evidence="4">Variable surface protein</fullName>
    </recommendedName>
</protein>
<dbReference type="InterPro" id="IPR022139">
    <property type="entry name" value="Fam-L/Fam-M-like_plasmodium"/>
</dbReference>
<dbReference type="AlphaFoldDB" id="A0A0J9TLG4"/>
<sequence length="287" mass="34688">MEAWENYNIRDSVKLVVLLKLLAYIFLIWIWYSNWDMYGLGNALENQDEQYKNLYTNFNRLLAKHEIQWELERRNFRDNLTDHSTERRKGYITQDISSYSKLKKKGLNDLNAYKKTYKHRYSKKNGLAKIDCYCERKVFDALDNIQRLADNRQKYKKSLKKWFFKKYGVPMILFTLMPLLGAIIPTVLELKYLRKRLFPCYSYDQNWDTITRSTHLYKDYTITRDINVNTWMSLEIINKIFLYASILFIAIVVIYIMIKVIKYERLKAGIGKIKGKDYYRFCKSIFK</sequence>
<feature type="transmembrane region" description="Helical" evidence="1">
    <location>
        <begin position="240"/>
        <end position="258"/>
    </location>
</feature>
<accession>A0A0J9TLG4</accession>
<gene>
    <name evidence="2" type="ORF">PVNG_06277</name>
</gene>
<evidence type="ECO:0000313" key="3">
    <source>
        <dbReference type="Proteomes" id="UP000053239"/>
    </source>
</evidence>
<dbReference type="Proteomes" id="UP000053239">
    <property type="component" value="Unassembled WGS sequence"/>
</dbReference>
<keyword evidence="1" id="KW-0812">Transmembrane</keyword>
<evidence type="ECO:0000313" key="2">
    <source>
        <dbReference type="EMBL" id="KMZ96149.1"/>
    </source>
</evidence>
<keyword evidence="1" id="KW-0472">Membrane</keyword>
<keyword evidence="1" id="KW-1133">Transmembrane helix</keyword>
<evidence type="ECO:0008006" key="4">
    <source>
        <dbReference type="Google" id="ProtNLM"/>
    </source>
</evidence>
<evidence type="ECO:0000256" key="1">
    <source>
        <dbReference type="SAM" id="Phobius"/>
    </source>
</evidence>
<organism evidence="2 3">
    <name type="scientific">Plasmodium vivax North Korean</name>
    <dbReference type="NCBI Taxonomy" id="1035514"/>
    <lineage>
        <taxon>Eukaryota</taxon>
        <taxon>Sar</taxon>
        <taxon>Alveolata</taxon>
        <taxon>Apicomplexa</taxon>
        <taxon>Aconoidasida</taxon>
        <taxon>Haemosporida</taxon>
        <taxon>Plasmodiidae</taxon>
        <taxon>Plasmodium</taxon>
        <taxon>Plasmodium (Plasmodium)</taxon>
    </lineage>
</organism>
<dbReference type="Pfam" id="PF12420">
    <property type="entry name" value="DUF3671"/>
    <property type="match status" value="1"/>
</dbReference>
<feature type="transmembrane region" description="Helical" evidence="1">
    <location>
        <begin position="167"/>
        <end position="188"/>
    </location>
</feature>
<feature type="transmembrane region" description="Helical" evidence="1">
    <location>
        <begin position="12"/>
        <end position="32"/>
    </location>
</feature>
<name>A0A0J9TLG4_PLAVI</name>
<proteinExistence type="predicted"/>
<dbReference type="EMBL" id="KQ235651">
    <property type="protein sequence ID" value="KMZ96149.1"/>
    <property type="molecule type" value="Genomic_DNA"/>
</dbReference>